<evidence type="ECO:0000313" key="1">
    <source>
        <dbReference type="EMBL" id="GAA1975408.1"/>
    </source>
</evidence>
<proteinExistence type="predicted"/>
<organism evidence="1 2">
    <name type="scientific">Catenulispora subtropica</name>
    <dbReference type="NCBI Taxonomy" id="450798"/>
    <lineage>
        <taxon>Bacteria</taxon>
        <taxon>Bacillati</taxon>
        <taxon>Actinomycetota</taxon>
        <taxon>Actinomycetes</taxon>
        <taxon>Catenulisporales</taxon>
        <taxon>Catenulisporaceae</taxon>
        <taxon>Catenulispora</taxon>
    </lineage>
</organism>
<sequence length="196" mass="20879">MASTLVLTVFGSAAGVAADTHGSPGTLTFVVKDGPLVLAPAAVRDGTPVDGIPPGPMVEGGYHIHAHLAVFVNGVQAWIPAGVGVTRPLELDPHRNDPAITGAKGFYWLHTHDESGVIHAEAPQEHAFTLGQFFDMWGQPLSRQRVGPATGAVKVLVDGKPFLGEPRTLVLRQHQVIQLNVGQDVEFQPYDFPSFL</sequence>
<evidence type="ECO:0000313" key="2">
    <source>
        <dbReference type="Proteomes" id="UP001499854"/>
    </source>
</evidence>
<keyword evidence="2" id="KW-1185">Reference proteome</keyword>
<gene>
    <name evidence="1" type="ORF">GCM10009838_39480</name>
</gene>
<dbReference type="Proteomes" id="UP001499854">
    <property type="component" value="Unassembled WGS sequence"/>
</dbReference>
<dbReference type="EMBL" id="BAAAQM010000021">
    <property type="protein sequence ID" value="GAA1975408.1"/>
    <property type="molecule type" value="Genomic_DNA"/>
</dbReference>
<comment type="caution">
    <text evidence="1">The sequence shown here is derived from an EMBL/GenBank/DDBJ whole genome shotgun (WGS) entry which is preliminary data.</text>
</comment>
<accession>A0ABN2RV69</accession>
<protein>
    <submittedName>
        <fullName evidence="1">Uncharacterized protein</fullName>
    </submittedName>
</protein>
<name>A0ABN2RV69_9ACTN</name>
<reference evidence="1 2" key="1">
    <citation type="journal article" date="2019" name="Int. J. Syst. Evol. Microbiol.">
        <title>The Global Catalogue of Microorganisms (GCM) 10K type strain sequencing project: providing services to taxonomists for standard genome sequencing and annotation.</title>
        <authorList>
            <consortium name="The Broad Institute Genomics Platform"/>
            <consortium name="The Broad Institute Genome Sequencing Center for Infectious Disease"/>
            <person name="Wu L."/>
            <person name="Ma J."/>
        </authorList>
    </citation>
    <scope>NUCLEOTIDE SEQUENCE [LARGE SCALE GENOMIC DNA]</scope>
    <source>
        <strain evidence="1 2">JCM 16013</strain>
    </source>
</reference>